<protein>
    <submittedName>
        <fullName evidence="1">Uncharacterized protein</fullName>
    </submittedName>
</protein>
<dbReference type="AlphaFoldDB" id="A0AAV4AQS6"/>
<name>A0AAV4AQS6_9GAST</name>
<evidence type="ECO:0000313" key="2">
    <source>
        <dbReference type="Proteomes" id="UP000735302"/>
    </source>
</evidence>
<accession>A0AAV4AQS6</accession>
<evidence type="ECO:0000313" key="1">
    <source>
        <dbReference type="EMBL" id="GFO10159.1"/>
    </source>
</evidence>
<organism evidence="1 2">
    <name type="scientific">Plakobranchus ocellatus</name>
    <dbReference type="NCBI Taxonomy" id="259542"/>
    <lineage>
        <taxon>Eukaryota</taxon>
        <taxon>Metazoa</taxon>
        <taxon>Spiralia</taxon>
        <taxon>Lophotrochozoa</taxon>
        <taxon>Mollusca</taxon>
        <taxon>Gastropoda</taxon>
        <taxon>Heterobranchia</taxon>
        <taxon>Euthyneura</taxon>
        <taxon>Panpulmonata</taxon>
        <taxon>Sacoglossa</taxon>
        <taxon>Placobranchoidea</taxon>
        <taxon>Plakobranchidae</taxon>
        <taxon>Plakobranchus</taxon>
    </lineage>
</organism>
<dbReference type="EMBL" id="BLXT01004148">
    <property type="protein sequence ID" value="GFO10159.1"/>
    <property type="molecule type" value="Genomic_DNA"/>
</dbReference>
<sequence length="135" mass="14883">MGVDIILEIQATGPPLIYCKITCHQSSIWFDLDGNAKEENSLRYQTPHSHEKKILQKKKSSLSRPLAVSSVCHFNELLLPYVARGHLSGSARVSMATPIKPRHAPGCQDYEADTTGLCSVDHCRGSHAYSAMEGF</sequence>
<reference evidence="1 2" key="1">
    <citation type="journal article" date="2021" name="Elife">
        <title>Chloroplast acquisition without the gene transfer in kleptoplastic sea slugs, Plakobranchus ocellatus.</title>
        <authorList>
            <person name="Maeda T."/>
            <person name="Takahashi S."/>
            <person name="Yoshida T."/>
            <person name="Shimamura S."/>
            <person name="Takaki Y."/>
            <person name="Nagai Y."/>
            <person name="Toyoda A."/>
            <person name="Suzuki Y."/>
            <person name="Arimoto A."/>
            <person name="Ishii H."/>
            <person name="Satoh N."/>
            <person name="Nishiyama T."/>
            <person name="Hasebe M."/>
            <person name="Maruyama T."/>
            <person name="Minagawa J."/>
            <person name="Obokata J."/>
            <person name="Shigenobu S."/>
        </authorList>
    </citation>
    <scope>NUCLEOTIDE SEQUENCE [LARGE SCALE GENOMIC DNA]</scope>
</reference>
<proteinExistence type="predicted"/>
<dbReference type="Proteomes" id="UP000735302">
    <property type="component" value="Unassembled WGS sequence"/>
</dbReference>
<keyword evidence="2" id="KW-1185">Reference proteome</keyword>
<gene>
    <name evidence="1" type="ORF">PoB_003666400</name>
</gene>
<comment type="caution">
    <text evidence="1">The sequence shown here is derived from an EMBL/GenBank/DDBJ whole genome shotgun (WGS) entry which is preliminary data.</text>
</comment>